<protein>
    <submittedName>
        <fullName evidence="1">Uncharacterized protein</fullName>
    </submittedName>
</protein>
<dbReference type="EMBL" id="AP012204">
    <property type="protein sequence ID" value="BAK33401.1"/>
    <property type="molecule type" value="Genomic_DNA"/>
</dbReference>
<dbReference type="KEGG" id="mph:MLP_03870"/>
<accession>F5XJ75</accession>
<keyword evidence="2" id="KW-1185">Reference proteome</keyword>
<dbReference type="HOGENOM" id="CLU_2771280_0_0_11"/>
<sequence length="69" mass="7881">MVAVGGWPVRCRRHVRTRRRPRTDLRGGGPAPGDLHVHVDEEGVLRTDHDLRLHSASVVRLHYKLEQLS</sequence>
<dbReference type="AlphaFoldDB" id="F5XJ75"/>
<evidence type="ECO:0000313" key="1">
    <source>
        <dbReference type="EMBL" id="BAK33401.1"/>
    </source>
</evidence>
<organism evidence="1 2">
    <name type="scientific">Microlunatus phosphovorus (strain ATCC 700054 / DSM 10555 / JCM 9379 / NBRC 101784 / NCIMB 13414 / VKM Ac-1990 / NM-1)</name>
    <dbReference type="NCBI Taxonomy" id="1032480"/>
    <lineage>
        <taxon>Bacteria</taxon>
        <taxon>Bacillati</taxon>
        <taxon>Actinomycetota</taxon>
        <taxon>Actinomycetes</taxon>
        <taxon>Propionibacteriales</taxon>
        <taxon>Propionibacteriaceae</taxon>
        <taxon>Microlunatus</taxon>
    </lineage>
</organism>
<reference evidence="1 2" key="1">
    <citation type="submission" date="2011-05" db="EMBL/GenBank/DDBJ databases">
        <title>Whole genome sequence of Microlunatus phosphovorus NM-1.</title>
        <authorList>
            <person name="Hosoyama A."/>
            <person name="Sasaki K."/>
            <person name="Harada T."/>
            <person name="Igarashi R."/>
            <person name="Kawakoshi A."/>
            <person name="Sasagawa M."/>
            <person name="Fukada J."/>
            <person name="Nakamura S."/>
            <person name="Katano Y."/>
            <person name="Hanada S."/>
            <person name="Kamagata Y."/>
            <person name="Nakamura N."/>
            <person name="Yamazaki S."/>
            <person name="Fujita N."/>
        </authorList>
    </citation>
    <scope>NUCLEOTIDE SEQUENCE [LARGE SCALE GENOMIC DNA]</scope>
    <source>
        <strain evidence="2">ATCC 700054 / DSM 10555 / JCM 9379 / NBRC 101784 / NCIMB 13414 / VKM Ac-1990 / NM-1</strain>
    </source>
</reference>
<dbReference type="Proteomes" id="UP000007947">
    <property type="component" value="Chromosome"/>
</dbReference>
<evidence type="ECO:0000313" key="2">
    <source>
        <dbReference type="Proteomes" id="UP000007947"/>
    </source>
</evidence>
<proteinExistence type="predicted"/>
<gene>
    <name evidence="1" type="ordered locus">MLP_03870</name>
</gene>
<name>F5XJ75_MICPN</name>